<accession>G5JDI2</accession>
<evidence type="ECO:0000313" key="1">
    <source>
        <dbReference type="EMBL" id="EHJ09751.1"/>
    </source>
</evidence>
<dbReference type="AlphaFoldDB" id="G5JDI2"/>
<protein>
    <recommendedName>
        <fullName evidence="3">NYN domain-containing protein</fullName>
    </recommendedName>
</protein>
<dbReference type="PATRIC" id="fig|423471.3.peg.5114"/>
<dbReference type="EMBL" id="AESD01000851">
    <property type="protein sequence ID" value="EHJ09751.1"/>
    <property type="molecule type" value="Genomic_DNA"/>
</dbReference>
<dbReference type="GeneID" id="88768786"/>
<organism evidence="1 2">
    <name type="scientific">Crocosphaera watsonii WH 0003</name>
    <dbReference type="NCBI Taxonomy" id="423471"/>
    <lineage>
        <taxon>Bacteria</taxon>
        <taxon>Bacillati</taxon>
        <taxon>Cyanobacteriota</taxon>
        <taxon>Cyanophyceae</taxon>
        <taxon>Oscillatoriophycideae</taxon>
        <taxon>Chroococcales</taxon>
        <taxon>Aphanothecaceae</taxon>
        <taxon>Crocosphaera</taxon>
    </lineage>
</organism>
<proteinExistence type="predicted"/>
<evidence type="ECO:0000313" key="2">
    <source>
        <dbReference type="Proteomes" id="UP000003477"/>
    </source>
</evidence>
<dbReference type="Pfam" id="PF05991">
    <property type="entry name" value="NYN_YacP"/>
    <property type="match status" value="1"/>
</dbReference>
<gene>
    <name evidence="1" type="ORF">CWATWH0003_5476</name>
</gene>
<dbReference type="InterPro" id="IPR010298">
    <property type="entry name" value="YacP-like"/>
</dbReference>
<dbReference type="RefSeq" id="WP_007313222.1">
    <property type="nucleotide sequence ID" value="NZ_AESD01000851.1"/>
</dbReference>
<name>G5JDI2_CROWT</name>
<reference evidence="1 2" key="1">
    <citation type="journal article" date="2011" name="Front. Microbiol.">
        <title>Two Strains of Crocosphaera watsonii with Highly Conserved Genomes are Distinguished by Strain-Specific Features.</title>
        <authorList>
            <person name="Bench S.R."/>
            <person name="Ilikchyan I.N."/>
            <person name="Tripp H.J."/>
            <person name="Zehr J.P."/>
        </authorList>
    </citation>
    <scope>NUCLEOTIDE SEQUENCE [LARGE SCALE GENOMIC DNA]</scope>
    <source>
        <strain evidence="1 2">WH 0003</strain>
    </source>
</reference>
<comment type="caution">
    <text evidence="1">The sequence shown here is derived from an EMBL/GenBank/DDBJ whole genome shotgun (WGS) entry which is preliminary data.</text>
</comment>
<dbReference type="CDD" id="cd10912">
    <property type="entry name" value="PIN_YacP-like"/>
    <property type="match status" value="1"/>
</dbReference>
<dbReference type="PANTHER" id="PTHR34547">
    <property type="entry name" value="YACP-LIKE NYN DOMAIN PROTEIN"/>
    <property type="match status" value="1"/>
</dbReference>
<dbReference type="Proteomes" id="UP000003477">
    <property type="component" value="Unassembled WGS sequence"/>
</dbReference>
<evidence type="ECO:0008006" key="3">
    <source>
        <dbReference type="Google" id="ProtNLM"/>
    </source>
</evidence>
<dbReference type="PANTHER" id="PTHR34547:SF1">
    <property type="entry name" value="YACP-LIKE NYN DOMAIN PROTEIN"/>
    <property type="match status" value="1"/>
</dbReference>
<sequence length="178" mass="20579">MYSSITPLLLVDGYNIIGSWSSLKATRDRHGLEQARHELVETLINYTVHKGYKTRVVFDSQYQKTPSTIEHHSQHLSICFTAWTQTADTYIEKVCAAFFSRQETDHDRIIVATSDRDQYLTAMGYGAEWMSVDVLAKDIQSSRSQVKRKQLNNKRSRGRLLFNCLDTQSQEKLARWLS</sequence>